<name>A0ABV2M7W6_9FIRM</name>
<dbReference type="RefSeq" id="WP_257465798.1">
    <property type="nucleotide sequence ID" value="NZ_JANJZT010000064.1"/>
</dbReference>
<sequence>MEKVNVEMISYADAGALSSFLKEKSKEAKGYYLNYQLDIQNFDDLVAHKLLFDYQIIAFRNEKDYIVFKISELEETRPILTLLWANVENTELFENVVEKIKQEYSFYGWQAIRIEILKKQFTAENSKFITEVVNGEPYILHSNETDNDRYCYELKLL</sequence>
<accession>A0ABV2M7W6</accession>
<protein>
    <submittedName>
        <fullName evidence="1">Uncharacterized protein</fullName>
    </submittedName>
</protein>
<keyword evidence="2" id="KW-1185">Reference proteome</keyword>
<proteinExistence type="predicted"/>
<comment type="caution">
    <text evidence="1">The sequence shown here is derived from an EMBL/GenBank/DDBJ whole genome shotgun (WGS) entry which is preliminary data.</text>
</comment>
<organism evidence="1 2">
    <name type="scientific">Blautia caecimuris</name>
    <dbReference type="NCBI Taxonomy" id="1796615"/>
    <lineage>
        <taxon>Bacteria</taxon>
        <taxon>Bacillati</taxon>
        <taxon>Bacillota</taxon>
        <taxon>Clostridia</taxon>
        <taxon>Lachnospirales</taxon>
        <taxon>Lachnospiraceae</taxon>
        <taxon>Blautia</taxon>
    </lineage>
</organism>
<gene>
    <name evidence="1" type="ORF">ABID24_003840</name>
</gene>
<dbReference type="EMBL" id="JBEPMJ010000064">
    <property type="protein sequence ID" value="MET3752566.1"/>
    <property type="molecule type" value="Genomic_DNA"/>
</dbReference>
<dbReference type="Proteomes" id="UP001549106">
    <property type="component" value="Unassembled WGS sequence"/>
</dbReference>
<evidence type="ECO:0000313" key="1">
    <source>
        <dbReference type="EMBL" id="MET3752566.1"/>
    </source>
</evidence>
<evidence type="ECO:0000313" key="2">
    <source>
        <dbReference type="Proteomes" id="UP001549106"/>
    </source>
</evidence>
<reference evidence="1 2" key="1">
    <citation type="submission" date="2024-06" db="EMBL/GenBank/DDBJ databases">
        <title>Genomic Encyclopedia of Type Strains, Phase IV (KMG-IV): sequencing the most valuable type-strain genomes for metagenomic binning, comparative biology and taxonomic classification.</title>
        <authorList>
            <person name="Goeker M."/>
        </authorList>
    </citation>
    <scope>NUCLEOTIDE SEQUENCE [LARGE SCALE GENOMIC DNA]</scope>
    <source>
        <strain evidence="1 2">DSM 29492</strain>
    </source>
</reference>